<dbReference type="EMBL" id="ML769436">
    <property type="protein sequence ID" value="KAE9402304.1"/>
    <property type="molecule type" value="Genomic_DNA"/>
</dbReference>
<dbReference type="PANTHER" id="PTHR43861">
    <property type="entry name" value="TRANS-ACONITATE 2-METHYLTRANSFERASE-RELATED"/>
    <property type="match status" value="1"/>
</dbReference>
<dbReference type="Pfam" id="PF08241">
    <property type="entry name" value="Methyltransf_11"/>
    <property type="match status" value="1"/>
</dbReference>
<dbReference type="GO" id="GO:0032259">
    <property type="term" value="P:methylation"/>
    <property type="evidence" value="ECO:0007669"/>
    <property type="project" value="UniProtKB-KW"/>
</dbReference>
<dbReference type="Proteomes" id="UP000799118">
    <property type="component" value="Unassembled WGS sequence"/>
</dbReference>
<dbReference type="GO" id="GO:0008757">
    <property type="term" value="F:S-adenosylmethionine-dependent methyltransferase activity"/>
    <property type="evidence" value="ECO:0007669"/>
    <property type="project" value="InterPro"/>
</dbReference>
<dbReference type="InterPro" id="IPR013216">
    <property type="entry name" value="Methyltransf_11"/>
</dbReference>
<sequence length="270" mass="30172">MTSATYDSSGWSADLYNKNTNFVYSPAFTSPVLGLLAAKPGERIIDFGCGSGELSVVIEKIVKEKESGYLAAVDFSESMIDKAKAQGLPEAFVCDIQDLTFPASYTGPREEFDAVFTNAALHWCKRDPSGVIKSAKRILKKEGRFVGEMGGFLNCIGTRSALKSVLKSRGYDGIERDPWFFPSPEEYTKLLETEGFKVDHISLTPRFTPLEAGLFNWLSTFVRGSWLKDLPEQETIEIMKEVEEICRVDNQDGNGKWAMIYVRLRFVAVL</sequence>
<keyword evidence="2" id="KW-0489">Methyltransferase</keyword>
<dbReference type="SUPFAM" id="SSF53335">
    <property type="entry name" value="S-adenosyl-L-methionine-dependent methyltransferases"/>
    <property type="match status" value="1"/>
</dbReference>
<organism evidence="2 3">
    <name type="scientific">Gymnopus androsaceus JB14</name>
    <dbReference type="NCBI Taxonomy" id="1447944"/>
    <lineage>
        <taxon>Eukaryota</taxon>
        <taxon>Fungi</taxon>
        <taxon>Dikarya</taxon>
        <taxon>Basidiomycota</taxon>
        <taxon>Agaricomycotina</taxon>
        <taxon>Agaricomycetes</taxon>
        <taxon>Agaricomycetidae</taxon>
        <taxon>Agaricales</taxon>
        <taxon>Marasmiineae</taxon>
        <taxon>Omphalotaceae</taxon>
        <taxon>Gymnopus</taxon>
    </lineage>
</organism>
<proteinExistence type="predicted"/>
<dbReference type="CDD" id="cd02440">
    <property type="entry name" value="AdoMet_MTases"/>
    <property type="match status" value="1"/>
</dbReference>
<dbReference type="Gene3D" id="3.40.50.150">
    <property type="entry name" value="Vaccinia Virus protein VP39"/>
    <property type="match status" value="1"/>
</dbReference>
<gene>
    <name evidence="2" type="ORF">BT96DRAFT_918314</name>
</gene>
<protein>
    <submittedName>
        <fullName evidence="2">S-adenosyl-L-methionine-dependent methyltransferase</fullName>
    </submittedName>
</protein>
<keyword evidence="3" id="KW-1185">Reference proteome</keyword>
<evidence type="ECO:0000313" key="3">
    <source>
        <dbReference type="Proteomes" id="UP000799118"/>
    </source>
</evidence>
<keyword evidence="2" id="KW-0808">Transferase</keyword>
<name>A0A6A4I011_9AGAR</name>
<evidence type="ECO:0000259" key="1">
    <source>
        <dbReference type="Pfam" id="PF08241"/>
    </source>
</evidence>
<dbReference type="InterPro" id="IPR029063">
    <property type="entry name" value="SAM-dependent_MTases_sf"/>
</dbReference>
<dbReference type="OrthoDB" id="10017101at2759"/>
<evidence type="ECO:0000313" key="2">
    <source>
        <dbReference type="EMBL" id="KAE9402304.1"/>
    </source>
</evidence>
<dbReference type="AlphaFoldDB" id="A0A6A4I011"/>
<feature type="domain" description="Methyltransferase type 11" evidence="1">
    <location>
        <begin position="46"/>
        <end position="146"/>
    </location>
</feature>
<reference evidence="2" key="1">
    <citation type="journal article" date="2019" name="Environ. Microbiol.">
        <title>Fungal ecological strategies reflected in gene transcription - a case study of two litter decomposers.</title>
        <authorList>
            <person name="Barbi F."/>
            <person name="Kohler A."/>
            <person name="Barry K."/>
            <person name="Baskaran P."/>
            <person name="Daum C."/>
            <person name="Fauchery L."/>
            <person name="Ihrmark K."/>
            <person name="Kuo A."/>
            <person name="LaButti K."/>
            <person name="Lipzen A."/>
            <person name="Morin E."/>
            <person name="Grigoriev I.V."/>
            <person name="Henrissat B."/>
            <person name="Lindahl B."/>
            <person name="Martin F."/>
        </authorList>
    </citation>
    <scope>NUCLEOTIDE SEQUENCE</scope>
    <source>
        <strain evidence="2">JB14</strain>
    </source>
</reference>
<accession>A0A6A4I011</accession>
<dbReference type="PANTHER" id="PTHR43861:SF1">
    <property type="entry name" value="TRANS-ACONITATE 2-METHYLTRANSFERASE"/>
    <property type="match status" value="1"/>
</dbReference>